<reference evidence="16" key="2">
    <citation type="submission" date="2025-09" db="UniProtKB">
        <authorList>
            <consortium name="Ensembl"/>
        </authorList>
    </citation>
    <scope>IDENTIFICATION</scope>
</reference>
<feature type="domain" description="LTD" evidence="14">
    <location>
        <begin position="451"/>
        <end position="568"/>
    </location>
</feature>
<dbReference type="PANTHER" id="PTHR45721:SF5">
    <property type="entry name" value="PRELAMIN-A_C"/>
    <property type="match status" value="1"/>
</dbReference>
<keyword evidence="6 12" id="KW-0175">Coiled coil</keyword>
<dbReference type="InterPro" id="IPR001322">
    <property type="entry name" value="Lamin_tail_dom"/>
</dbReference>
<evidence type="ECO:0000256" key="3">
    <source>
        <dbReference type="ARBA" id="ARBA00022481"/>
    </source>
</evidence>
<gene>
    <name evidence="16" type="primary">LOC127367327</name>
</gene>
<keyword evidence="4" id="KW-0597">Phosphoprotein</keyword>
<dbReference type="GO" id="GO:0005652">
    <property type="term" value="C:nuclear lamina"/>
    <property type="evidence" value="ECO:0007669"/>
    <property type="project" value="UniProtKB-SubCell"/>
</dbReference>
<evidence type="ECO:0000256" key="6">
    <source>
        <dbReference type="ARBA" id="ARBA00023054"/>
    </source>
</evidence>
<evidence type="ECO:0000256" key="12">
    <source>
        <dbReference type="SAM" id="Coils"/>
    </source>
</evidence>
<comment type="similarity">
    <text evidence="11">Belongs to the intermediate filament family.</text>
</comment>
<evidence type="ECO:0000313" key="17">
    <source>
        <dbReference type="Proteomes" id="UP000694389"/>
    </source>
</evidence>
<dbReference type="GO" id="GO:0005654">
    <property type="term" value="C:nucleoplasm"/>
    <property type="evidence" value="ECO:0007669"/>
    <property type="project" value="UniProtKB-SubCell"/>
</dbReference>
<dbReference type="InterPro" id="IPR036415">
    <property type="entry name" value="Lamin_tail_dom_sf"/>
</dbReference>
<dbReference type="Gene3D" id="1.20.5.1160">
    <property type="entry name" value="Vasodilator-stimulated phosphoprotein"/>
    <property type="match status" value="2"/>
</dbReference>
<accession>A0A8C4EMZ1</accession>
<evidence type="ECO:0000256" key="5">
    <source>
        <dbReference type="ARBA" id="ARBA00022754"/>
    </source>
</evidence>
<dbReference type="GO" id="GO:0031507">
    <property type="term" value="P:heterochromatin formation"/>
    <property type="evidence" value="ECO:0007669"/>
    <property type="project" value="TreeGrafter"/>
</dbReference>
<evidence type="ECO:0000313" key="16">
    <source>
        <dbReference type="Ensembl" id="ENSDLAP00005020574.1"/>
    </source>
</evidence>
<keyword evidence="17" id="KW-1185">Reference proteome</keyword>
<evidence type="ECO:0000256" key="9">
    <source>
        <dbReference type="ARBA" id="ARBA00023289"/>
    </source>
</evidence>
<dbReference type="SMART" id="SM01391">
    <property type="entry name" value="Filament"/>
    <property type="match status" value="1"/>
</dbReference>
<keyword evidence="7" id="KW-0539">Nucleus</keyword>
<keyword evidence="3" id="KW-0488">Methylation</keyword>
<dbReference type="Proteomes" id="UP000694389">
    <property type="component" value="Unassembled WGS sequence"/>
</dbReference>
<feature type="compositionally biased region" description="Polar residues" evidence="13">
    <location>
        <begin position="439"/>
        <end position="458"/>
    </location>
</feature>
<dbReference type="InterPro" id="IPR018039">
    <property type="entry name" value="IF_conserved"/>
</dbReference>
<sequence>METPSQKRTSRGGTAGVSPARITRLQEKEDLCNLNDRLAVYIDKVRSLEMENAGLRLRITESESSVTRDVSGMKSAYEAELADARKTLDQVAKERARLQLDLSKIKEEHKELKTRNSKKESDLEAALVRLRDLESLLNSKDASLSTALGEKRTLEAEVKDLKHQLAKLDGKLADAKKQLQDEMLRRVDAENRLQTVKEELEFQKNIYTEELRESKRRYESHMVEIDSGRQQEYESKLAEALTELRNQHEEQVRLYKEELAKTYNSKLENAQHSANRNNHLVGAAHEELQQTRVRMEGMSGQLSMLQKQLSASEAKVRELEDALSRERDLMRRRLEDKEREMTEIRARMMQQLEEYQELLDIKLALDMEINAYRKLLEGEEERLRLSPSPPPTKVTVTRTSGSGHGHTSRLLQSAATASSSRNSSGTSTKKRRLNDNDSESSSMVGGTVTKTRISQHASASGRITVDEVDLEGKFVRLSNKADEDQSLGGWQVKRQVGNASPIAYKFPQKFTLKAGGTVTIWAASGNGTHNPPTDLLWKSQNSWGTGDLLQTILISANGEEMAMRKVTRTLFQDDEDDDMGAHSTSGADNEYNLRSRTVICDSCGQTSDRSGVCSSGGLPEGLVGHSFFMGSNEPRQKSIVLYIIKVFALLIKIV</sequence>
<dbReference type="Ensembl" id="ENSDLAT00005022059.2">
    <property type="protein sequence ID" value="ENSDLAP00005020574.1"/>
    <property type="gene ID" value="ENSDLAG00005009437.2"/>
</dbReference>
<dbReference type="GO" id="GO:0007097">
    <property type="term" value="P:nuclear migration"/>
    <property type="evidence" value="ECO:0007669"/>
    <property type="project" value="TreeGrafter"/>
</dbReference>
<name>A0A8C4EMZ1_DICLA</name>
<dbReference type="PROSITE" id="PS51842">
    <property type="entry name" value="IF_ROD_2"/>
    <property type="match status" value="1"/>
</dbReference>
<organism evidence="16 17">
    <name type="scientific">Dicentrarchus labrax</name>
    <name type="common">European seabass</name>
    <name type="synonym">Morone labrax</name>
    <dbReference type="NCBI Taxonomy" id="13489"/>
    <lineage>
        <taxon>Eukaryota</taxon>
        <taxon>Metazoa</taxon>
        <taxon>Chordata</taxon>
        <taxon>Craniata</taxon>
        <taxon>Vertebrata</taxon>
        <taxon>Euteleostomi</taxon>
        <taxon>Actinopterygii</taxon>
        <taxon>Neopterygii</taxon>
        <taxon>Teleostei</taxon>
        <taxon>Neoteleostei</taxon>
        <taxon>Acanthomorphata</taxon>
        <taxon>Eupercaria</taxon>
        <taxon>Moronidae</taxon>
        <taxon>Dicentrarchus</taxon>
    </lineage>
</organism>
<dbReference type="GO" id="GO:0016363">
    <property type="term" value="C:nuclear matrix"/>
    <property type="evidence" value="ECO:0007669"/>
    <property type="project" value="UniProtKB-SubCell"/>
</dbReference>
<feature type="region of interest" description="Disordered" evidence="13">
    <location>
        <begin position="380"/>
        <end position="458"/>
    </location>
</feature>
<evidence type="ECO:0000256" key="1">
    <source>
        <dbReference type="ARBA" id="ARBA00004109"/>
    </source>
</evidence>
<dbReference type="GO" id="GO:0005882">
    <property type="term" value="C:intermediate filament"/>
    <property type="evidence" value="ECO:0007669"/>
    <property type="project" value="UniProtKB-KW"/>
</dbReference>
<feature type="coiled-coil region" evidence="12">
    <location>
        <begin position="74"/>
        <end position="265"/>
    </location>
</feature>
<feature type="domain" description="IF rod" evidence="15">
    <location>
        <begin position="27"/>
        <end position="383"/>
    </location>
</feature>
<evidence type="ECO:0000256" key="8">
    <source>
        <dbReference type="ARBA" id="ARBA00023288"/>
    </source>
</evidence>
<dbReference type="SUPFAM" id="SSF64593">
    <property type="entry name" value="Intermediate filament protein, coiled coil region"/>
    <property type="match status" value="2"/>
</dbReference>
<dbReference type="Gene3D" id="2.60.40.1260">
    <property type="entry name" value="Lamin Tail domain"/>
    <property type="match status" value="1"/>
</dbReference>
<dbReference type="GO" id="GO:0090435">
    <property type="term" value="P:protein localization to nuclear envelope"/>
    <property type="evidence" value="ECO:0007669"/>
    <property type="project" value="TreeGrafter"/>
</dbReference>
<evidence type="ECO:0000259" key="14">
    <source>
        <dbReference type="PROSITE" id="PS51841"/>
    </source>
</evidence>
<evidence type="ECO:0000256" key="10">
    <source>
        <dbReference type="ARBA" id="ARBA00024186"/>
    </source>
</evidence>
<evidence type="ECO:0000256" key="2">
    <source>
        <dbReference type="ARBA" id="ARBA00004642"/>
    </source>
</evidence>
<dbReference type="Pfam" id="PF00038">
    <property type="entry name" value="Filament"/>
    <property type="match status" value="1"/>
</dbReference>
<dbReference type="InterPro" id="IPR039008">
    <property type="entry name" value="IF_rod_dom"/>
</dbReference>
<protein>
    <submittedName>
        <fullName evidence="16">Lamin A/C</fullName>
    </submittedName>
</protein>
<feature type="compositionally biased region" description="Low complexity" evidence="13">
    <location>
        <begin position="413"/>
        <end position="427"/>
    </location>
</feature>
<evidence type="ECO:0000256" key="4">
    <source>
        <dbReference type="ARBA" id="ARBA00022553"/>
    </source>
</evidence>
<evidence type="ECO:0000259" key="15">
    <source>
        <dbReference type="PROSITE" id="PS51842"/>
    </source>
</evidence>
<reference evidence="16" key="1">
    <citation type="submission" date="2025-08" db="UniProtKB">
        <authorList>
            <consortium name="Ensembl"/>
        </authorList>
    </citation>
    <scope>IDENTIFICATION</scope>
</reference>
<keyword evidence="8" id="KW-0449">Lipoprotein</keyword>
<evidence type="ECO:0000256" key="13">
    <source>
        <dbReference type="SAM" id="MobiDB-lite"/>
    </source>
</evidence>
<dbReference type="Pfam" id="PF00932">
    <property type="entry name" value="LTD"/>
    <property type="match status" value="1"/>
</dbReference>
<dbReference type="Gene3D" id="1.20.5.170">
    <property type="match status" value="1"/>
</dbReference>
<keyword evidence="9" id="KW-0636">Prenylation</keyword>
<proteinExistence type="inferred from homology"/>
<keyword evidence="5 11" id="KW-0403">Intermediate filament</keyword>
<evidence type="ECO:0000256" key="7">
    <source>
        <dbReference type="ARBA" id="ARBA00023242"/>
    </source>
</evidence>
<dbReference type="SUPFAM" id="SSF74853">
    <property type="entry name" value="Lamin A/C globular tail domain"/>
    <property type="match status" value="1"/>
</dbReference>
<evidence type="ECO:0000256" key="11">
    <source>
        <dbReference type="RuleBase" id="RU000685"/>
    </source>
</evidence>
<dbReference type="PROSITE" id="PS51841">
    <property type="entry name" value="LTD"/>
    <property type="match status" value="1"/>
</dbReference>
<dbReference type="PANTHER" id="PTHR45721">
    <property type="entry name" value="LAMIN DM0-RELATED"/>
    <property type="match status" value="1"/>
</dbReference>
<feature type="coiled-coil region" evidence="12">
    <location>
        <begin position="302"/>
        <end position="358"/>
    </location>
</feature>
<dbReference type="GO" id="GO:0005200">
    <property type="term" value="F:structural constituent of cytoskeleton"/>
    <property type="evidence" value="ECO:0007669"/>
    <property type="project" value="TreeGrafter"/>
</dbReference>
<dbReference type="AlphaFoldDB" id="A0A8C4EMZ1"/>
<dbReference type="GO" id="GO:0006998">
    <property type="term" value="P:nuclear envelope organization"/>
    <property type="evidence" value="ECO:0007669"/>
    <property type="project" value="TreeGrafter"/>
</dbReference>
<dbReference type="GO" id="GO:0051664">
    <property type="term" value="P:nuclear pore localization"/>
    <property type="evidence" value="ECO:0007669"/>
    <property type="project" value="TreeGrafter"/>
</dbReference>
<dbReference type="PROSITE" id="PS00226">
    <property type="entry name" value="IF_ROD_1"/>
    <property type="match status" value="1"/>
</dbReference>
<dbReference type="GeneTree" id="ENSGT00940000157244"/>
<comment type="subcellular location">
    <subcellularLocation>
        <location evidence="10">Nucleus lamina</location>
    </subcellularLocation>
    <subcellularLocation>
        <location evidence="1">Nucleus matrix</location>
    </subcellularLocation>
    <subcellularLocation>
        <location evidence="2">Nucleus</location>
        <location evidence="2">Nucleoplasm</location>
    </subcellularLocation>
</comment>